<protein>
    <submittedName>
        <fullName evidence="1">Uncharacterized protein</fullName>
    </submittedName>
</protein>
<evidence type="ECO:0000313" key="1">
    <source>
        <dbReference type="EMBL" id="QHT91299.1"/>
    </source>
</evidence>
<sequence length="135" mass="14593">MKRKSIHKSKSKTRKYNMYGGVAPAPAFSGFEYPSTDLYTSLNNYLQAAYSIKLAADAIQDTSLSQNTPTTGTRNLQKNSAASFSMAAQTIESSLSRLYSAFSGTSINLAPIASGYPPYPPPPFTYPPAPWNPAL</sequence>
<accession>A0A6C0IEV3</accession>
<proteinExistence type="predicted"/>
<organism evidence="1">
    <name type="scientific">viral metagenome</name>
    <dbReference type="NCBI Taxonomy" id="1070528"/>
    <lineage>
        <taxon>unclassified sequences</taxon>
        <taxon>metagenomes</taxon>
        <taxon>organismal metagenomes</taxon>
    </lineage>
</organism>
<name>A0A6C0IEV3_9ZZZZ</name>
<reference evidence="1" key="1">
    <citation type="journal article" date="2020" name="Nature">
        <title>Giant virus diversity and host interactions through global metagenomics.</title>
        <authorList>
            <person name="Schulz F."/>
            <person name="Roux S."/>
            <person name="Paez-Espino D."/>
            <person name="Jungbluth S."/>
            <person name="Walsh D.A."/>
            <person name="Denef V.J."/>
            <person name="McMahon K.D."/>
            <person name="Konstantinidis K.T."/>
            <person name="Eloe-Fadrosh E.A."/>
            <person name="Kyrpides N.C."/>
            <person name="Woyke T."/>
        </authorList>
    </citation>
    <scope>NUCLEOTIDE SEQUENCE</scope>
    <source>
        <strain evidence="1">GVMAG-M-3300023184-77</strain>
    </source>
</reference>
<dbReference type="EMBL" id="MN740165">
    <property type="protein sequence ID" value="QHT91299.1"/>
    <property type="molecule type" value="Genomic_DNA"/>
</dbReference>
<dbReference type="AlphaFoldDB" id="A0A6C0IEV3"/>